<gene>
    <name evidence="1" type="ORF">QFC24_004506</name>
</gene>
<name>A0ACC2XER7_9TREE</name>
<comment type="caution">
    <text evidence="1">The sequence shown here is derived from an EMBL/GenBank/DDBJ whole genome shotgun (WGS) entry which is preliminary data.</text>
</comment>
<evidence type="ECO:0000313" key="2">
    <source>
        <dbReference type="Proteomes" id="UP001234202"/>
    </source>
</evidence>
<organism evidence="1 2">
    <name type="scientific">Naganishia onofrii</name>
    <dbReference type="NCBI Taxonomy" id="1851511"/>
    <lineage>
        <taxon>Eukaryota</taxon>
        <taxon>Fungi</taxon>
        <taxon>Dikarya</taxon>
        <taxon>Basidiomycota</taxon>
        <taxon>Agaricomycotina</taxon>
        <taxon>Tremellomycetes</taxon>
        <taxon>Filobasidiales</taxon>
        <taxon>Filobasidiaceae</taxon>
        <taxon>Naganishia</taxon>
    </lineage>
</organism>
<protein>
    <submittedName>
        <fullName evidence="1">Uncharacterized protein</fullName>
    </submittedName>
</protein>
<accession>A0ACC2XER7</accession>
<proteinExistence type="predicted"/>
<reference evidence="1" key="1">
    <citation type="submission" date="2023-04" db="EMBL/GenBank/DDBJ databases">
        <title>Draft Genome sequencing of Naganishia species isolated from polar environments using Oxford Nanopore Technology.</title>
        <authorList>
            <person name="Leo P."/>
            <person name="Venkateswaran K."/>
        </authorList>
    </citation>
    <scope>NUCLEOTIDE SEQUENCE</scope>
    <source>
        <strain evidence="1">DBVPG 5303</strain>
    </source>
</reference>
<sequence>MGGDAGRKGAFFDNDQYGANPSPMSCDLCPPGDEFCESIGYHNLAASIVYEGTNVRLHRVLRKLQNGEPISFGVIGGSVSSGHGLIVRGPTDERNGPLNMHKRIFDYLTAKYPHPDHKFTNGAVSATGSEYFATCFAEHIPEDVDLVMVELAINDVRHLDYQVEYEMLVRGILDLPNKPAIINLHTLGLLFDPITQGGDLHIGIAHYYDLPVINIRSLIFPPILDDYLAAERFFTMNARKSENQTFDDLVDYRHINIEGHEILANLTRLYIERQFCKMQALETLSSRGEDPSIQSSEWASKHRFDTVPKMMVTKMYHKENNVAPLRPQCFSTMSQKHPLKPAEQSGWEPWSWKDKHYLVAKEPGAKASFAFTSEIGILKVFHQHSAKYGLGQADCWVDDDVHIKKRLESYWKHPYSLVG</sequence>
<dbReference type="Proteomes" id="UP001234202">
    <property type="component" value="Unassembled WGS sequence"/>
</dbReference>
<dbReference type="EMBL" id="JASBWV010000016">
    <property type="protein sequence ID" value="KAJ9121924.1"/>
    <property type="molecule type" value="Genomic_DNA"/>
</dbReference>
<keyword evidence="2" id="KW-1185">Reference proteome</keyword>
<evidence type="ECO:0000313" key="1">
    <source>
        <dbReference type="EMBL" id="KAJ9121924.1"/>
    </source>
</evidence>